<dbReference type="Gene3D" id="1.10.287.950">
    <property type="entry name" value="Methyl-accepting chemotaxis protein"/>
    <property type="match status" value="1"/>
</dbReference>
<evidence type="ECO:0000259" key="6">
    <source>
        <dbReference type="PROSITE" id="PS50111"/>
    </source>
</evidence>
<evidence type="ECO:0000256" key="4">
    <source>
        <dbReference type="ARBA" id="ARBA00022729"/>
    </source>
</evidence>
<dbReference type="InterPro" id="IPR023765">
    <property type="entry name" value="SBP_5_CS"/>
</dbReference>
<comment type="subcellular location">
    <subcellularLocation>
        <location evidence="1">Cell membrane</location>
        <topology evidence="1">Lipid-anchor</topology>
    </subcellularLocation>
</comment>
<dbReference type="SUPFAM" id="SSF53850">
    <property type="entry name" value="Periplasmic binding protein-like II"/>
    <property type="match status" value="1"/>
</dbReference>
<dbReference type="GO" id="GO:0004888">
    <property type="term" value="F:transmembrane signaling receptor activity"/>
    <property type="evidence" value="ECO:0007669"/>
    <property type="project" value="InterPro"/>
</dbReference>
<keyword evidence="8" id="KW-1185">Reference proteome</keyword>
<dbReference type="GO" id="GO:0007165">
    <property type="term" value="P:signal transduction"/>
    <property type="evidence" value="ECO:0007669"/>
    <property type="project" value="UniProtKB-KW"/>
</dbReference>
<dbReference type="GO" id="GO:0005886">
    <property type="term" value="C:plasma membrane"/>
    <property type="evidence" value="ECO:0007669"/>
    <property type="project" value="UniProtKB-SubCell"/>
</dbReference>
<keyword evidence="4" id="KW-0732">Signal</keyword>
<dbReference type="Proteomes" id="UP000052015">
    <property type="component" value="Unassembled WGS sequence"/>
</dbReference>
<evidence type="ECO:0000256" key="2">
    <source>
        <dbReference type="ARBA" id="ARBA00005695"/>
    </source>
</evidence>
<dbReference type="PATRIC" id="fig|908809.3.peg.120"/>
<comment type="similarity">
    <text evidence="2">Belongs to the bacterial solute-binding protein 5 family.</text>
</comment>
<dbReference type="InterPro" id="IPR004090">
    <property type="entry name" value="Chemotax_Me-accpt_rcpt"/>
</dbReference>
<dbReference type="Pfam" id="PF00496">
    <property type="entry name" value="SBP_bac_5"/>
    <property type="match status" value="1"/>
</dbReference>
<dbReference type="GO" id="GO:0006935">
    <property type="term" value="P:chemotaxis"/>
    <property type="evidence" value="ECO:0007669"/>
    <property type="project" value="InterPro"/>
</dbReference>
<evidence type="ECO:0000313" key="7">
    <source>
        <dbReference type="EMBL" id="KRQ87954.1"/>
    </source>
</evidence>
<gene>
    <name evidence="7" type="primary">hbpA</name>
    <name evidence="7" type="ORF">ABG79_00119</name>
</gene>
<dbReference type="Gene3D" id="3.90.76.10">
    <property type="entry name" value="Dipeptide-binding Protein, Domain 1"/>
    <property type="match status" value="1"/>
</dbReference>
<organism evidence="7 8">
    <name type="scientific">Caloramator mitchellensis</name>
    <dbReference type="NCBI Taxonomy" id="908809"/>
    <lineage>
        <taxon>Bacteria</taxon>
        <taxon>Bacillati</taxon>
        <taxon>Bacillota</taxon>
        <taxon>Clostridia</taxon>
        <taxon>Eubacteriales</taxon>
        <taxon>Clostridiaceae</taxon>
        <taxon>Caloramator</taxon>
    </lineage>
</organism>
<evidence type="ECO:0000256" key="3">
    <source>
        <dbReference type="ARBA" id="ARBA00022448"/>
    </source>
</evidence>
<name>A0A0R3K4T1_CALMK</name>
<feature type="domain" description="Methyl-accepting transducer" evidence="6">
    <location>
        <begin position="71"/>
        <end position="307"/>
    </location>
</feature>
<dbReference type="PRINTS" id="PR00260">
    <property type="entry name" value="CHEMTRNSDUCR"/>
</dbReference>
<reference evidence="7 8" key="1">
    <citation type="submission" date="2015-09" db="EMBL/GenBank/DDBJ databases">
        <title>Draft genome sequence of a Caloramator mitchellensis, a moderate thermophile from the Great Artesian Basin of Australia.</title>
        <authorList>
            <person name="Patel B.K."/>
        </authorList>
    </citation>
    <scope>NUCLEOTIDE SEQUENCE [LARGE SCALE GENOMIC DNA]</scope>
    <source>
        <strain evidence="7 8">VF08</strain>
    </source>
</reference>
<dbReference type="PROSITE" id="PS50111">
    <property type="entry name" value="CHEMOTAXIS_TRANSDUC_2"/>
    <property type="match status" value="1"/>
</dbReference>
<dbReference type="Gene3D" id="3.40.190.10">
    <property type="entry name" value="Periplasmic binding protein-like II"/>
    <property type="match status" value="1"/>
</dbReference>
<dbReference type="SUPFAM" id="SSF58104">
    <property type="entry name" value="Methyl-accepting chemotaxis protein (MCP) signaling domain"/>
    <property type="match status" value="1"/>
</dbReference>
<dbReference type="Gene3D" id="3.10.105.10">
    <property type="entry name" value="Dipeptide-binding Protein, Domain 3"/>
    <property type="match status" value="1"/>
</dbReference>
<dbReference type="SMART" id="SM00283">
    <property type="entry name" value="MA"/>
    <property type="match status" value="1"/>
</dbReference>
<dbReference type="PANTHER" id="PTHR30290">
    <property type="entry name" value="PERIPLASMIC BINDING COMPONENT OF ABC TRANSPORTER"/>
    <property type="match status" value="1"/>
</dbReference>
<evidence type="ECO:0000256" key="1">
    <source>
        <dbReference type="ARBA" id="ARBA00004193"/>
    </source>
</evidence>
<dbReference type="CDD" id="cd11386">
    <property type="entry name" value="MCP_signal"/>
    <property type="match status" value="1"/>
</dbReference>
<dbReference type="EMBL" id="LKHP01000001">
    <property type="protein sequence ID" value="KRQ87954.1"/>
    <property type="molecule type" value="Genomic_DNA"/>
</dbReference>
<evidence type="ECO:0000256" key="5">
    <source>
        <dbReference type="PROSITE-ProRule" id="PRU00284"/>
    </source>
</evidence>
<dbReference type="STRING" id="908809.ABG79_00119"/>
<dbReference type="InterPro" id="IPR000914">
    <property type="entry name" value="SBP_5_dom"/>
</dbReference>
<proteinExistence type="inferred from homology"/>
<dbReference type="GO" id="GO:0015833">
    <property type="term" value="P:peptide transport"/>
    <property type="evidence" value="ECO:0007669"/>
    <property type="project" value="TreeGrafter"/>
</dbReference>
<dbReference type="AlphaFoldDB" id="A0A0R3K4T1"/>
<dbReference type="InterPro" id="IPR039424">
    <property type="entry name" value="SBP_5"/>
</dbReference>
<accession>A0A0R3K4T1</accession>
<dbReference type="GO" id="GO:1904680">
    <property type="term" value="F:peptide transmembrane transporter activity"/>
    <property type="evidence" value="ECO:0007669"/>
    <property type="project" value="TreeGrafter"/>
</dbReference>
<protein>
    <submittedName>
        <fullName evidence="7">Heme-binding protein A</fullName>
    </submittedName>
</protein>
<dbReference type="Pfam" id="PF00015">
    <property type="entry name" value="MCPsignal"/>
    <property type="match status" value="1"/>
</dbReference>
<evidence type="ECO:0000313" key="8">
    <source>
        <dbReference type="Proteomes" id="UP000052015"/>
    </source>
</evidence>
<keyword evidence="5" id="KW-0807">Transducer</keyword>
<dbReference type="CDD" id="cd00995">
    <property type="entry name" value="PBP2_NikA_DppA_OppA_like"/>
    <property type="match status" value="1"/>
</dbReference>
<dbReference type="InterPro" id="IPR004089">
    <property type="entry name" value="MCPsignal_dom"/>
</dbReference>
<sequence length="845" mass="95144">MKYFFVCNIITFVYENFIKVGGYVLNFFKKSNKNDEIAITFDEKNTNKGIENEVKISIINEKNIVNKMLNRIDEMEFATQNLIDTINGIYSNVEHSLDSLNDVMDEISSYSAIAQQVYASTTQSKEIAIETLNVAQEGNVAVDKSITAIRSIEKSVSDITDIVNMLSDKALKINDMLNIIKDISEQTNLLSLNASIEAARAGEAGRGFAVVAAEVKKLAQRSSESAEKIAQTIREINDTISKTVDAMNKSKSMVDEGVNIADNTKKVFDKIISAVKTTVSASDEINQGITKQVENFEKVVEATNILNKNSNELMKKTEYALLNAGYTKNSIDALYETSKDLNHVSNFVVNKIDISSIDEFEIITNLHGIPENYDPAMSFDSASARIFSNVHAGLLIQGNSTEVFPGLAKSWYVEDDNRTWVFNLRRGAKFHNGREITADDVKYSFERLLSPKLESPNAWFLGLVEGSDEYQKGRATNVSGISVVDKYKIKIRLKSPYTGFLLNLAQSACAVIAREDAERGTITGCGPYYIDEANENKCVLNAFKDYFGGAPYVDRIVLKFKDENLVEEFLNGKYDFIYFEDKATLDKLKTSGYSNIIMQNMMSTTYGGFNLNSNSALIRDKEIRQAINYAIDKNRIIDTLMKGMAQESRGPLPPGMLDNKYLSGYSYNPQKAREILNRRNIKNETLIIQTRTGTGNNTYELIAEMIKEDLEKIGIRCSIEKVLPQQYLKAETIAKCHIFISGWIADTGDPDNYLEPLFNPENFTDFTRYENSKVLELMKQAREVINPQKRIELYKEIQRIIVEDAPWIFLYHPQSGLAIKDGIVGVRLSSLGKIKFDDILIENKL</sequence>
<comment type="caution">
    <text evidence="7">The sequence shown here is derived from an EMBL/GenBank/DDBJ whole genome shotgun (WGS) entry which is preliminary data.</text>
</comment>
<dbReference type="PANTHER" id="PTHR30290:SF9">
    <property type="entry name" value="OLIGOPEPTIDE-BINDING PROTEIN APPA"/>
    <property type="match status" value="1"/>
</dbReference>
<keyword evidence="3" id="KW-0813">Transport</keyword>
<dbReference type="PROSITE" id="PS01040">
    <property type="entry name" value="SBP_BACTERIAL_5"/>
    <property type="match status" value="1"/>
</dbReference>